<evidence type="ECO:0008006" key="3">
    <source>
        <dbReference type="Google" id="ProtNLM"/>
    </source>
</evidence>
<gene>
    <name evidence="1" type="ORF">LMG21510_03722</name>
</gene>
<dbReference type="Proteomes" id="UP000721236">
    <property type="component" value="Unassembled WGS sequence"/>
</dbReference>
<keyword evidence="2" id="KW-1185">Reference proteome</keyword>
<accession>A0ABN7YZW8</accession>
<evidence type="ECO:0000313" key="2">
    <source>
        <dbReference type="Proteomes" id="UP000721236"/>
    </source>
</evidence>
<sequence>MNTVKAEVRPATAQQIRAIIGPFEDEVIARILEVQPSVEEVHAAYHWLRSDEHLVRNLTHELRGKAAAVFEILDDEFPDFDPGMQPVGRGQ</sequence>
<organism evidence="1 2">
    <name type="scientific">Cupriavidus respiraculi</name>
    <dbReference type="NCBI Taxonomy" id="195930"/>
    <lineage>
        <taxon>Bacteria</taxon>
        <taxon>Pseudomonadati</taxon>
        <taxon>Pseudomonadota</taxon>
        <taxon>Betaproteobacteria</taxon>
        <taxon>Burkholderiales</taxon>
        <taxon>Burkholderiaceae</taxon>
        <taxon>Cupriavidus</taxon>
    </lineage>
</organism>
<protein>
    <recommendedName>
        <fullName evidence="3">HPt domain-containing protein</fullName>
    </recommendedName>
</protein>
<name>A0ABN7YZW8_9BURK</name>
<comment type="caution">
    <text evidence="1">The sequence shown here is derived from an EMBL/GenBank/DDBJ whole genome shotgun (WGS) entry which is preliminary data.</text>
</comment>
<dbReference type="EMBL" id="CAJZAH010000004">
    <property type="protein sequence ID" value="CAG9179225.1"/>
    <property type="molecule type" value="Genomic_DNA"/>
</dbReference>
<evidence type="ECO:0000313" key="1">
    <source>
        <dbReference type="EMBL" id="CAG9179225.1"/>
    </source>
</evidence>
<reference evidence="1 2" key="1">
    <citation type="submission" date="2021-08" db="EMBL/GenBank/DDBJ databases">
        <authorList>
            <person name="Peeters C."/>
        </authorList>
    </citation>
    <scope>NUCLEOTIDE SEQUENCE [LARGE SCALE GENOMIC DNA]</scope>
    <source>
        <strain evidence="1 2">LMG 21510</strain>
    </source>
</reference>
<dbReference type="RefSeq" id="WP_222207362.1">
    <property type="nucleotide sequence ID" value="NZ_CAJZAH010000004.1"/>
</dbReference>
<proteinExistence type="predicted"/>